<keyword evidence="7" id="KW-1185">Reference proteome</keyword>
<dbReference type="Gene3D" id="3.10.105.10">
    <property type="entry name" value="Dipeptide-binding Protein, Domain 3"/>
    <property type="match status" value="1"/>
</dbReference>
<dbReference type="PANTHER" id="PTHR30290">
    <property type="entry name" value="PERIPLASMIC BINDING COMPONENT OF ABC TRANSPORTER"/>
    <property type="match status" value="1"/>
</dbReference>
<dbReference type="AlphaFoldDB" id="A0A401ZMI0"/>
<gene>
    <name evidence="6" type="primary">dppA</name>
    <name evidence="6" type="ORF">KDAU_54160</name>
</gene>
<dbReference type="Pfam" id="PF00496">
    <property type="entry name" value="SBP_bac_5"/>
    <property type="match status" value="1"/>
</dbReference>
<organism evidence="6 7">
    <name type="scientific">Dictyobacter aurantiacus</name>
    <dbReference type="NCBI Taxonomy" id="1936993"/>
    <lineage>
        <taxon>Bacteria</taxon>
        <taxon>Bacillati</taxon>
        <taxon>Chloroflexota</taxon>
        <taxon>Ktedonobacteria</taxon>
        <taxon>Ktedonobacterales</taxon>
        <taxon>Dictyobacteraceae</taxon>
        <taxon>Dictyobacter</taxon>
    </lineage>
</organism>
<evidence type="ECO:0000313" key="7">
    <source>
        <dbReference type="Proteomes" id="UP000287224"/>
    </source>
</evidence>
<keyword evidence="3" id="KW-0732">Signal</keyword>
<dbReference type="GO" id="GO:0015833">
    <property type="term" value="P:peptide transport"/>
    <property type="evidence" value="ECO:0007669"/>
    <property type="project" value="TreeGrafter"/>
</dbReference>
<dbReference type="Proteomes" id="UP000287224">
    <property type="component" value="Unassembled WGS sequence"/>
</dbReference>
<keyword evidence="2" id="KW-0813">Transport</keyword>
<dbReference type="SUPFAM" id="SSF53850">
    <property type="entry name" value="Periplasmic binding protein-like II"/>
    <property type="match status" value="1"/>
</dbReference>
<dbReference type="PIRSF" id="PIRSF002741">
    <property type="entry name" value="MppA"/>
    <property type="match status" value="1"/>
</dbReference>
<evidence type="ECO:0000256" key="4">
    <source>
        <dbReference type="SAM" id="MobiDB-lite"/>
    </source>
</evidence>
<dbReference type="GO" id="GO:0043190">
    <property type="term" value="C:ATP-binding cassette (ABC) transporter complex"/>
    <property type="evidence" value="ECO:0007669"/>
    <property type="project" value="InterPro"/>
</dbReference>
<dbReference type="InterPro" id="IPR030678">
    <property type="entry name" value="Peptide/Ni-bd"/>
</dbReference>
<evidence type="ECO:0000256" key="3">
    <source>
        <dbReference type="ARBA" id="ARBA00022729"/>
    </source>
</evidence>
<evidence type="ECO:0000259" key="5">
    <source>
        <dbReference type="Pfam" id="PF00496"/>
    </source>
</evidence>
<evidence type="ECO:0000313" key="6">
    <source>
        <dbReference type="EMBL" id="GCE08087.1"/>
    </source>
</evidence>
<protein>
    <submittedName>
        <fullName evidence="6">Peptide ABC transporter substrate-binding protein</fullName>
    </submittedName>
</protein>
<dbReference type="GO" id="GO:0042597">
    <property type="term" value="C:periplasmic space"/>
    <property type="evidence" value="ECO:0007669"/>
    <property type="project" value="UniProtKB-ARBA"/>
</dbReference>
<dbReference type="GO" id="GO:1904680">
    <property type="term" value="F:peptide transmembrane transporter activity"/>
    <property type="evidence" value="ECO:0007669"/>
    <property type="project" value="TreeGrafter"/>
</dbReference>
<dbReference type="Gene3D" id="3.40.190.10">
    <property type="entry name" value="Periplasmic binding protein-like II"/>
    <property type="match status" value="1"/>
</dbReference>
<comment type="caution">
    <text evidence="6">The sequence shown here is derived from an EMBL/GenBank/DDBJ whole genome shotgun (WGS) entry which is preliminary data.</text>
</comment>
<dbReference type="InterPro" id="IPR039424">
    <property type="entry name" value="SBP_5"/>
</dbReference>
<reference evidence="7" key="1">
    <citation type="submission" date="2018-12" db="EMBL/GenBank/DDBJ databases">
        <title>Tengunoibacter tsumagoiensis gen. nov., sp. nov., Dictyobacter kobayashii sp. nov., D. alpinus sp. nov., and D. joshuensis sp. nov. and description of Dictyobacteraceae fam. nov. within the order Ktedonobacterales isolated from Tengu-no-mugimeshi.</title>
        <authorList>
            <person name="Wang C.M."/>
            <person name="Zheng Y."/>
            <person name="Sakai Y."/>
            <person name="Toyoda A."/>
            <person name="Minakuchi Y."/>
            <person name="Abe K."/>
            <person name="Yokota A."/>
            <person name="Yabe S."/>
        </authorList>
    </citation>
    <scope>NUCLEOTIDE SEQUENCE [LARGE SCALE GENOMIC DNA]</scope>
    <source>
        <strain evidence="7">S-27</strain>
    </source>
</reference>
<dbReference type="PANTHER" id="PTHR30290:SF9">
    <property type="entry name" value="OLIGOPEPTIDE-BINDING PROTEIN APPA"/>
    <property type="match status" value="1"/>
</dbReference>
<dbReference type="EMBL" id="BIFQ01000002">
    <property type="protein sequence ID" value="GCE08087.1"/>
    <property type="molecule type" value="Genomic_DNA"/>
</dbReference>
<feature type="compositionally biased region" description="Low complexity" evidence="4">
    <location>
        <begin position="13"/>
        <end position="24"/>
    </location>
</feature>
<accession>A0A401ZMI0</accession>
<dbReference type="Gene3D" id="3.90.76.10">
    <property type="entry name" value="Dipeptide-binding Protein, Domain 1"/>
    <property type="match status" value="1"/>
</dbReference>
<proteinExistence type="inferred from homology"/>
<evidence type="ECO:0000256" key="2">
    <source>
        <dbReference type="ARBA" id="ARBA00022448"/>
    </source>
</evidence>
<feature type="domain" description="Solute-binding protein family 5" evidence="5">
    <location>
        <begin position="66"/>
        <end position="425"/>
    </location>
</feature>
<feature type="region of interest" description="Disordered" evidence="4">
    <location>
        <begin position="1"/>
        <end position="24"/>
    </location>
</feature>
<dbReference type="InterPro" id="IPR000914">
    <property type="entry name" value="SBP_5_dom"/>
</dbReference>
<evidence type="ECO:0000256" key="1">
    <source>
        <dbReference type="ARBA" id="ARBA00005695"/>
    </source>
</evidence>
<comment type="similarity">
    <text evidence="1">Belongs to the bacterial solute-binding protein 5 family.</text>
</comment>
<sequence>MLMLLSACGGGSTTQQTSQSKSGGDLSVGLASDVVTLDPLKSTALVDRQVMLNIYDTLVRVDAQNNIQPDLATSWTQPNPKELDFTLRTDVKFQDGTPFNADAVVFNINRILSTPSSPRYSELSSVQAVTAVDPSHVRFSLKKPFSPLLATLTDRSGMILSPTAVGKLGANLSNAPTGVGSGPFMFGDWVKSDHLTIKRNPHYWQKDAQGTALPYLNSVKYRPITNESVEFSNLQTGTIQAADTVGANNVAAAKSNSSLIYKQMPGLSFYGIMLNTKAAPFDNVNVRQAVAWGINREEIVSGVLKGLGTVSQGPIPPSSWAYDKNFAPYSYSVDKAKAALAKSGKSSVSFTLSIASGSPAVAQQAQFIQSELQPAGITVNIKQEPFATLLSDTSSHNFVAAMLGWSGRPDPDGNIYSYFHTGGGNNDMQYSNPQVDKLLEDARATLDQKQRATDYQQAEQQIMQDMPYVFIYHGISIQATTNKVQNFTILPTTIMNFSNVYLSQ</sequence>
<name>A0A401ZMI0_9CHLR</name>